<dbReference type="Pfam" id="PF03780">
    <property type="entry name" value="Asp23"/>
    <property type="match status" value="1"/>
</dbReference>
<dbReference type="STRING" id="1178515.SY83_19240"/>
<dbReference type="OrthoDB" id="9793465at2"/>
<dbReference type="PATRIC" id="fig|1178515.4.peg.3889"/>
<evidence type="ECO:0000313" key="3">
    <source>
        <dbReference type="Proteomes" id="UP000076927"/>
    </source>
</evidence>
<sequence>MMNTVTTDYEKTDIGNIQIAPEVIEIIAGLAAVEIQGVAGMSAGFVGGIAELLGRKNLSKGVKVNVGQREASVDVSVIIEFGVRIPELAGEVQRNVKRAIESMTGLHVVEVNVHIHDVHFKGTEKVEEEDITLRVK</sequence>
<evidence type="ECO:0000313" key="2">
    <source>
        <dbReference type="EMBL" id="ANE48070.1"/>
    </source>
</evidence>
<dbReference type="AlphaFoldDB" id="A0A172TM13"/>
<evidence type="ECO:0000256" key="1">
    <source>
        <dbReference type="ARBA" id="ARBA00005721"/>
    </source>
</evidence>
<dbReference type="EMBL" id="CP011388">
    <property type="protein sequence ID" value="ANE48070.1"/>
    <property type="molecule type" value="Genomic_DNA"/>
</dbReference>
<organism evidence="2 3">
    <name type="scientific">Paenibacillus swuensis</name>
    <dbReference type="NCBI Taxonomy" id="1178515"/>
    <lineage>
        <taxon>Bacteria</taxon>
        <taxon>Bacillati</taxon>
        <taxon>Bacillota</taxon>
        <taxon>Bacilli</taxon>
        <taxon>Bacillales</taxon>
        <taxon>Paenibacillaceae</taxon>
        <taxon>Paenibacillus</taxon>
    </lineage>
</organism>
<keyword evidence="3" id="KW-1185">Reference proteome</keyword>
<accession>A0A172TM13</accession>
<dbReference type="PANTHER" id="PTHR34297">
    <property type="entry name" value="HYPOTHETICAL CYTOSOLIC PROTEIN-RELATED"/>
    <property type="match status" value="1"/>
</dbReference>
<protein>
    <submittedName>
        <fullName evidence="2">Alkaline-shock protein</fullName>
    </submittedName>
</protein>
<proteinExistence type="inferred from homology"/>
<gene>
    <name evidence="2" type="ORF">SY83_19240</name>
</gene>
<dbReference type="KEGG" id="pswu:SY83_19240"/>
<dbReference type="Proteomes" id="UP000076927">
    <property type="component" value="Chromosome"/>
</dbReference>
<comment type="similarity">
    <text evidence="1">Belongs to the asp23 family.</text>
</comment>
<reference evidence="2 3" key="1">
    <citation type="submission" date="2015-01" db="EMBL/GenBank/DDBJ databases">
        <title>Paenibacillus swuensis/DY6/whole genome sequencing.</title>
        <authorList>
            <person name="Kim M.K."/>
            <person name="Srinivasan S."/>
            <person name="Lee J.-J."/>
        </authorList>
    </citation>
    <scope>NUCLEOTIDE SEQUENCE [LARGE SCALE GENOMIC DNA]</scope>
    <source>
        <strain evidence="2 3">DY6</strain>
    </source>
</reference>
<name>A0A172TM13_9BACL</name>
<dbReference type="InterPro" id="IPR005531">
    <property type="entry name" value="Asp23"/>
</dbReference>